<feature type="domain" description="Flagellar assembly protein FliH/Type III secretion system HrpE" evidence="4">
    <location>
        <begin position="78"/>
        <end position="195"/>
    </location>
</feature>
<keyword evidence="1" id="KW-0813">Transport</keyword>
<dbReference type="GO" id="GO:0015031">
    <property type="term" value="P:protein transport"/>
    <property type="evidence" value="ECO:0007669"/>
    <property type="project" value="UniProtKB-KW"/>
</dbReference>
<dbReference type="Proteomes" id="UP000321249">
    <property type="component" value="Unassembled WGS sequence"/>
</dbReference>
<dbReference type="RefSeq" id="WP_147043202.1">
    <property type="nucleotide sequence ID" value="NZ_BAABIR010000004.1"/>
</dbReference>
<evidence type="ECO:0000259" key="4">
    <source>
        <dbReference type="Pfam" id="PF02108"/>
    </source>
</evidence>
<name>A0A5C6TV80_9SPHN</name>
<evidence type="ECO:0000256" key="2">
    <source>
        <dbReference type="ARBA" id="ARBA00022927"/>
    </source>
</evidence>
<evidence type="ECO:0000313" key="6">
    <source>
        <dbReference type="Proteomes" id="UP000321249"/>
    </source>
</evidence>
<dbReference type="PANTHER" id="PTHR34982:SF4">
    <property type="entry name" value="TYPE 3 SECRETION SYSTEM STATOR PROTEIN"/>
    <property type="match status" value="1"/>
</dbReference>
<protein>
    <recommendedName>
        <fullName evidence="4">Flagellar assembly protein FliH/Type III secretion system HrpE domain-containing protein</fullName>
    </recommendedName>
</protein>
<reference evidence="5 6" key="1">
    <citation type="journal article" date="2015" name="J. Microbiol.">
        <title>Sphingosinicella ginsenosidimutans sp. nov., with ginsenoside converting activity.</title>
        <authorList>
            <person name="Kim J.K."/>
            <person name="Kang M.S."/>
            <person name="Park S.C."/>
            <person name="Kim K.M."/>
            <person name="Choi K."/>
            <person name="Yoon M.H."/>
            <person name="Im W.T."/>
        </authorList>
    </citation>
    <scope>NUCLEOTIDE SEQUENCE [LARGE SCALE GENOMIC DNA]</scope>
    <source>
        <strain evidence="5 6">BS-11</strain>
    </source>
</reference>
<comment type="caution">
    <text evidence="5">The sequence shown here is derived from an EMBL/GenBank/DDBJ whole genome shotgun (WGS) entry which is preliminary data.</text>
</comment>
<keyword evidence="2" id="KW-0653">Protein transport</keyword>
<accession>A0A5C6TV80</accession>
<dbReference type="InterPro" id="IPR018035">
    <property type="entry name" value="Flagellar_FliH/T3SS_HrpE"/>
</dbReference>
<evidence type="ECO:0000256" key="1">
    <source>
        <dbReference type="ARBA" id="ARBA00022448"/>
    </source>
</evidence>
<gene>
    <name evidence="5" type="ORF">FRZ32_09060</name>
</gene>
<dbReference type="AlphaFoldDB" id="A0A5C6TV80"/>
<proteinExistence type="predicted"/>
<organism evidence="5 6">
    <name type="scientific">Allosphingosinicella ginsenosidimutans</name>
    <dbReference type="NCBI Taxonomy" id="1176539"/>
    <lineage>
        <taxon>Bacteria</taxon>
        <taxon>Pseudomonadati</taxon>
        <taxon>Pseudomonadota</taxon>
        <taxon>Alphaproteobacteria</taxon>
        <taxon>Sphingomonadales</taxon>
        <taxon>Sphingomonadaceae</taxon>
        <taxon>Allosphingosinicella</taxon>
    </lineage>
</organism>
<evidence type="ECO:0000313" key="5">
    <source>
        <dbReference type="EMBL" id="TXC63795.1"/>
    </source>
</evidence>
<dbReference type="EMBL" id="VOQQ01000001">
    <property type="protein sequence ID" value="TXC63795.1"/>
    <property type="molecule type" value="Genomic_DNA"/>
</dbReference>
<sequence>MSRVLRGGTTSAAASVGGFVLSRSESAFRPRDAAPGPTNDFEPGGFAAEPEPVHTPADPYELGIAEGRRVAGLEYAAERDAMARLAESLEVLRPEPTNALALLLAETVDRLVREVIGQVEIDPMTLLARAREAAALIGENVEPSKLRVHPDDAELLAPAALDIEIAPDATLQRGTVVLETGHGWIEDGPAVRLERLRAELDKMAAPK</sequence>
<dbReference type="InterPro" id="IPR051472">
    <property type="entry name" value="T3SS_Stator/FliH"/>
</dbReference>
<keyword evidence="6" id="KW-1185">Reference proteome</keyword>
<dbReference type="OrthoDB" id="7449114at2"/>
<dbReference type="Pfam" id="PF02108">
    <property type="entry name" value="FliH"/>
    <property type="match status" value="1"/>
</dbReference>
<evidence type="ECO:0000256" key="3">
    <source>
        <dbReference type="SAM" id="MobiDB-lite"/>
    </source>
</evidence>
<feature type="region of interest" description="Disordered" evidence="3">
    <location>
        <begin position="27"/>
        <end position="52"/>
    </location>
</feature>
<dbReference type="PANTHER" id="PTHR34982">
    <property type="entry name" value="YOP PROTEINS TRANSLOCATION PROTEIN L"/>
    <property type="match status" value="1"/>
</dbReference>
<dbReference type="GO" id="GO:0005829">
    <property type="term" value="C:cytosol"/>
    <property type="evidence" value="ECO:0007669"/>
    <property type="project" value="TreeGrafter"/>
</dbReference>